<comment type="caution">
    <text evidence="1">The sequence shown here is derived from an EMBL/GenBank/DDBJ whole genome shotgun (WGS) entry which is preliminary data.</text>
</comment>
<name>A0ABU6BKU6_9BACL</name>
<evidence type="ECO:0000313" key="2">
    <source>
        <dbReference type="Proteomes" id="UP000029267"/>
    </source>
</evidence>
<proteinExistence type="predicted"/>
<reference evidence="1 2" key="1">
    <citation type="journal article" date="2014" name="Genome Announc.">
        <title>Draft Genome Sequence of Geobacillus icigianus Strain G1w1T Isolated from Hot Springs in the Valley of Geysers, Kamchatka (Russian Federation).</title>
        <authorList>
            <person name="Bryanskaya A.V."/>
            <person name="Rozanov A.S."/>
            <person name="Logacheva M.D."/>
            <person name="Kotenko A.V."/>
            <person name="Peltek S.E."/>
        </authorList>
    </citation>
    <scope>NUCLEOTIDE SEQUENCE [LARGE SCALE GENOMIC DNA]</scope>
    <source>
        <strain evidence="1 2">G1w1</strain>
    </source>
</reference>
<evidence type="ECO:0000313" key="1">
    <source>
        <dbReference type="EMBL" id="MEB3752641.1"/>
    </source>
</evidence>
<dbReference type="EMBL" id="JPYA02000007">
    <property type="protein sequence ID" value="MEB3752641.1"/>
    <property type="molecule type" value="Genomic_DNA"/>
</dbReference>
<protein>
    <submittedName>
        <fullName evidence="1">Uncharacterized protein</fullName>
    </submittedName>
</protein>
<gene>
    <name evidence="1" type="ORF">EP10_003570</name>
</gene>
<keyword evidence="2" id="KW-1185">Reference proteome</keyword>
<sequence>MAAPLKKEAGPKQGSVSFLLHYGMKAVQSVSKKRRERS</sequence>
<accession>A0ABU6BKU6</accession>
<organism evidence="1 2">
    <name type="scientific">Geobacillus icigianus</name>
    <dbReference type="NCBI Taxonomy" id="1430331"/>
    <lineage>
        <taxon>Bacteria</taxon>
        <taxon>Bacillati</taxon>
        <taxon>Bacillota</taxon>
        <taxon>Bacilli</taxon>
        <taxon>Bacillales</taxon>
        <taxon>Anoxybacillaceae</taxon>
        <taxon>Geobacillus</taxon>
    </lineage>
</organism>
<dbReference type="Proteomes" id="UP000029267">
    <property type="component" value="Unassembled WGS sequence"/>
</dbReference>